<protein>
    <submittedName>
        <fullName evidence="1">Uncharacterized protein</fullName>
    </submittedName>
</protein>
<dbReference type="EMBL" id="LGVV01000032">
    <property type="protein sequence ID" value="KNX41064.1"/>
    <property type="molecule type" value="Genomic_DNA"/>
</dbReference>
<reference evidence="2" key="1">
    <citation type="submission" date="2015-07" db="EMBL/GenBank/DDBJ databases">
        <title>Draft Genome Sequence of Roseovarius tolerans EL-164, a producer of N-Acylated Alanine Methyl Esters (NAMEs).</title>
        <authorList>
            <person name="Voget S."/>
            <person name="Bruns H."/>
            <person name="Wagner-Doebler I."/>
            <person name="Schulz S."/>
            <person name="Daniel R."/>
        </authorList>
    </citation>
    <scope>NUCLEOTIDE SEQUENCE [LARGE SCALE GENOMIC DNA]</scope>
    <source>
        <strain evidence="2">EL-164</strain>
    </source>
</reference>
<evidence type="ECO:0000313" key="2">
    <source>
        <dbReference type="Proteomes" id="UP000037046"/>
    </source>
</evidence>
<dbReference type="AlphaFoldDB" id="A0A0L6CTG3"/>
<gene>
    <name evidence="1" type="ORF">ROTO_23650</name>
</gene>
<dbReference type="OrthoDB" id="7734559at2"/>
<evidence type="ECO:0000313" key="1">
    <source>
        <dbReference type="EMBL" id="KNX41064.1"/>
    </source>
</evidence>
<organism evidence="1 2">
    <name type="scientific">Roseovarius tolerans</name>
    <dbReference type="NCBI Taxonomy" id="74031"/>
    <lineage>
        <taxon>Bacteria</taxon>
        <taxon>Pseudomonadati</taxon>
        <taxon>Pseudomonadota</taxon>
        <taxon>Alphaproteobacteria</taxon>
        <taxon>Rhodobacterales</taxon>
        <taxon>Roseobacteraceae</taxon>
        <taxon>Roseovarius</taxon>
    </lineage>
</organism>
<dbReference type="RefSeq" id="WP_050663242.1">
    <property type="nucleotide sequence ID" value="NZ_CP118494.1"/>
</dbReference>
<comment type="caution">
    <text evidence="1">The sequence shown here is derived from an EMBL/GenBank/DDBJ whole genome shotgun (WGS) entry which is preliminary data.</text>
</comment>
<dbReference type="PATRIC" id="fig|74031.6.peg.2418"/>
<name>A0A0L6CTG3_9RHOB</name>
<dbReference type="STRING" id="74031.SAMN04488077_107158"/>
<accession>A0A0L6CTG3</accession>
<proteinExistence type="predicted"/>
<sequence>MTFDPLAPPEPLSDSARPARTGLARLLDGLTGLLGRKPELDIDSLTKRILLPALPVTDEEMARATHQDKGQKFARQEQWEDLAEIIEYADSARLRTPGGEAATGLLAYGARADVVSAAEDALHDGAEPDGDGIDALEEIRADLPDSYPMALVLALAHVDIGLAWRATATDLTATRHEARFLEHFKRAEDLLAPFDGPDLDAPSLAAAQCALLAARPTPRLRVADDYATLIDLDPDTPRHMRALGEALLPTRYGDYESLDLEARRTASRTQDVWGTGGYTWVYLDALARDPGALARLEAEFFIDGLRDIVARRHNQHVINQLAAFCGLIMAPKIGTSRLPAAQEATRARIHGCLDWLLENHLQELHPLIWSQTLLSPGLTPALPSRRALVARGRQAALRVIAERFAEEIADGTSIAFSSAGMYRLPAL</sequence>
<dbReference type="Proteomes" id="UP000037046">
    <property type="component" value="Unassembled WGS sequence"/>
</dbReference>
<keyword evidence="2" id="KW-1185">Reference proteome</keyword>